<dbReference type="InterPro" id="IPR001789">
    <property type="entry name" value="Sig_transdc_resp-reg_receiver"/>
</dbReference>
<proteinExistence type="predicted"/>
<evidence type="ECO:0000259" key="1">
    <source>
        <dbReference type="PROSITE" id="PS50110"/>
    </source>
</evidence>
<dbReference type="PROSITE" id="PS50110">
    <property type="entry name" value="RESPONSE_REGULATORY"/>
    <property type="match status" value="1"/>
</dbReference>
<dbReference type="AlphaFoldDB" id="A0A382MNZ5"/>
<sequence>MRKGPTADQPLTADADTILAADDNTYLRSKIFDFLTLEGILSVEAADGKMALSEALRV</sequence>
<protein>
    <recommendedName>
        <fullName evidence="1">Response regulatory domain-containing protein</fullName>
    </recommendedName>
</protein>
<name>A0A382MNZ5_9ZZZZ</name>
<gene>
    <name evidence="2" type="ORF">METZ01_LOCUS302016</name>
</gene>
<dbReference type="EMBL" id="UINC01094159">
    <property type="protein sequence ID" value="SVC49162.1"/>
    <property type="molecule type" value="Genomic_DNA"/>
</dbReference>
<organism evidence="2">
    <name type="scientific">marine metagenome</name>
    <dbReference type="NCBI Taxonomy" id="408172"/>
    <lineage>
        <taxon>unclassified sequences</taxon>
        <taxon>metagenomes</taxon>
        <taxon>ecological metagenomes</taxon>
    </lineage>
</organism>
<reference evidence="2" key="1">
    <citation type="submission" date="2018-05" db="EMBL/GenBank/DDBJ databases">
        <authorList>
            <person name="Lanie J.A."/>
            <person name="Ng W.-L."/>
            <person name="Kazmierczak K.M."/>
            <person name="Andrzejewski T.M."/>
            <person name="Davidsen T.M."/>
            <person name="Wayne K.J."/>
            <person name="Tettelin H."/>
            <person name="Glass J.I."/>
            <person name="Rusch D."/>
            <person name="Podicherti R."/>
            <person name="Tsui H.-C.T."/>
            <person name="Winkler M.E."/>
        </authorList>
    </citation>
    <scope>NUCLEOTIDE SEQUENCE</scope>
</reference>
<dbReference type="GO" id="GO:0000160">
    <property type="term" value="P:phosphorelay signal transduction system"/>
    <property type="evidence" value="ECO:0007669"/>
    <property type="project" value="InterPro"/>
</dbReference>
<accession>A0A382MNZ5</accession>
<feature type="domain" description="Response regulatory" evidence="1">
    <location>
        <begin position="17"/>
        <end position="58"/>
    </location>
</feature>
<evidence type="ECO:0000313" key="2">
    <source>
        <dbReference type="EMBL" id="SVC49162.1"/>
    </source>
</evidence>